<evidence type="ECO:0000259" key="4">
    <source>
        <dbReference type="PROSITE" id="PS50977"/>
    </source>
</evidence>
<accession>A0A3A1QVU6</accession>
<organism evidence="5 6">
    <name type="scientific">Bacillus salacetis</name>
    <dbReference type="NCBI Taxonomy" id="2315464"/>
    <lineage>
        <taxon>Bacteria</taxon>
        <taxon>Bacillati</taxon>
        <taxon>Bacillota</taxon>
        <taxon>Bacilli</taxon>
        <taxon>Bacillales</taxon>
        <taxon>Bacillaceae</taxon>
        <taxon>Bacillus</taxon>
    </lineage>
</organism>
<dbReference type="PANTHER" id="PTHR43479:SF11">
    <property type="entry name" value="ACREF_ENVCD OPERON REPRESSOR-RELATED"/>
    <property type="match status" value="1"/>
</dbReference>
<dbReference type="PRINTS" id="PR00455">
    <property type="entry name" value="HTHTETR"/>
</dbReference>
<dbReference type="AlphaFoldDB" id="A0A3A1QVU6"/>
<dbReference type="PANTHER" id="PTHR43479">
    <property type="entry name" value="ACREF/ENVCD OPERON REPRESSOR-RELATED"/>
    <property type="match status" value="1"/>
</dbReference>
<dbReference type="Proteomes" id="UP000265801">
    <property type="component" value="Unassembled WGS sequence"/>
</dbReference>
<reference evidence="5 6" key="1">
    <citation type="submission" date="2018-09" db="EMBL/GenBank/DDBJ databases">
        <title>Bacillus saliacetes sp. nov., isolated from Thai shrimp paste (Ka-pi).</title>
        <authorList>
            <person name="Daroonpunt R."/>
            <person name="Tanasupawat S."/>
            <person name="Yiamsombut S."/>
        </authorList>
    </citation>
    <scope>NUCLEOTIDE SEQUENCE [LARGE SCALE GENOMIC DNA]</scope>
    <source>
        <strain evidence="5 6">SKP7-4</strain>
    </source>
</reference>
<feature type="domain" description="HTH tetR-type" evidence="4">
    <location>
        <begin position="13"/>
        <end position="73"/>
    </location>
</feature>
<dbReference type="Pfam" id="PF17932">
    <property type="entry name" value="TetR_C_24"/>
    <property type="match status" value="1"/>
</dbReference>
<evidence type="ECO:0000313" key="6">
    <source>
        <dbReference type="Proteomes" id="UP000265801"/>
    </source>
</evidence>
<dbReference type="InterPro" id="IPR009057">
    <property type="entry name" value="Homeodomain-like_sf"/>
</dbReference>
<evidence type="ECO:0000313" key="5">
    <source>
        <dbReference type="EMBL" id="RIW29586.1"/>
    </source>
</evidence>
<keyword evidence="1" id="KW-0678">Repressor</keyword>
<dbReference type="OrthoDB" id="9780939at2"/>
<dbReference type="PROSITE" id="PS50977">
    <property type="entry name" value="HTH_TETR_2"/>
    <property type="match status" value="1"/>
</dbReference>
<dbReference type="InterPro" id="IPR041490">
    <property type="entry name" value="KstR2_TetR_C"/>
</dbReference>
<name>A0A3A1QVU6_9BACI</name>
<proteinExistence type="predicted"/>
<evidence type="ECO:0000256" key="2">
    <source>
        <dbReference type="ARBA" id="ARBA00023125"/>
    </source>
</evidence>
<dbReference type="RefSeq" id="WP_119548779.1">
    <property type="nucleotide sequence ID" value="NZ_QXIR01000031.1"/>
</dbReference>
<dbReference type="Pfam" id="PF00440">
    <property type="entry name" value="TetR_N"/>
    <property type="match status" value="1"/>
</dbReference>
<gene>
    <name evidence="5" type="ORF">D3H55_18485</name>
</gene>
<feature type="DNA-binding region" description="H-T-H motif" evidence="3">
    <location>
        <begin position="36"/>
        <end position="55"/>
    </location>
</feature>
<keyword evidence="2 3" id="KW-0238">DNA-binding</keyword>
<protein>
    <submittedName>
        <fullName evidence="5">TetR/AcrR family transcriptional regulator</fullName>
    </submittedName>
</protein>
<dbReference type="InterPro" id="IPR001647">
    <property type="entry name" value="HTH_TetR"/>
</dbReference>
<evidence type="ECO:0000256" key="1">
    <source>
        <dbReference type="ARBA" id="ARBA00022491"/>
    </source>
</evidence>
<evidence type="ECO:0000256" key="3">
    <source>
        <dbReference type="PROSITE-ProRule" id="PRU00335"/>
    </source>
</evidence>
<dbReference type="SUPFAM" id="SSF48498">
    <property type="entry name" value="Tetracyclin repressor-like, C-terminal domain"/>
    <property type="match status" value="1"/>
</dbReference>
<dbReference type="EMBL" id="QXIR01000031">
    <property type="protein sequence ID" value="RIW29586.1"/>
    <property type="molecule type" value="Genomic_DNA"/>
</dbReference>
<comment type="caution">
    <text evidence="5">The sequence shown here is derived from an EMBL/GenBank/DDBJ whole genome shotgun (WGS) entry which is preliminary data.</text>
</comment>
<dbReference type="GO" id="GO:0003677">
    <property type="term" value="F:DNA binding"/>
    <property type="evidence" value="ECO:0007669"/>
    <property type="project" value="UniProtKB-UniRule"/>
</dbReference>
<dbReference type="SUPFAM" id="SSF46689">
    <property type="entry name" value="Homeodomain-like"/>
    <property type="match status" value="1"/>
</dbReference>
<dbReference type="InterPro" id="IPR023772">
    <property type="entry name" value="DNA-bd_HTH_TetR-type_CS"/>
</dbReference>
<dbReference type="InterPro" id="IPR050624">
    <property type="entry name" value="HTH-type_Tx_Regulator"/>
</dbReference>
<dbReference type="Gene3D" id="1.10.357.10">
    <property type="entry name" value="Tetracycline Repressor, domain 2"/>
    <property type="match status" value="1"/>
</dbReference>
<dbReference type="PROSITE" id="PS01081">
    <property type="entry name" value="HTH_TETR_1"/>
    <property type="match status" value="1"/>
</dbReference>
<dbReference type="InterPro" id="IPR036271">
    <property type="entry name" value="Tet_transcr_reg_TetR-rel_C_sf"/>
</dbReference>
<keyword evidence="6" id="KW-1185">Reference proteome</keyword>
<sequence length="203" mass="23393">MPQQPLSMSEKKKQKRAAILKAAIKVFSEKGFAETTIAVIAKEARVSFGTVFTYFETKEILYEKAVLEPLDEIKPYFLKVDDYFSGTPLEKIQQMIETHVDLFSERSEFLRLIQQVLGRPERFPKLFEELDLFVDDFVNIISPTIEEGQRQGVFYEETPALMAQSYLAILNGMRLTYINESTHSLWNALTVQALRLFGPIIKN</sequence>